<dbReference type="PANTHER" id="PTHR35137">
    <property type="entry name" value="CHROMOPHORE LYASE CRL, CHLOROPLASTIC"/>
    <property type="match status" value="1"/>
</dbReference>
<evidence type="ECO:0000256" key="2">
    <source>
        <dbReference type="ARBA" id="ARBA00023239"/>
    </source>
</evidence>
<dbReference type="InterPro" id="IPR038672">
    <property type="entry name" value="CpcT/CpeT_sf"/>
</dbReference>
<feature type="chain" id="PRO_5026356829" description="CpeT/CpcT family" evidence="3">
    <location>
        <begin position="18"/>
        <end position="199"/>
    </location>
</feature>
<keyword evidence="2" id="KW-0456">Lyase</keyword>
<dbReference type="RefSeq" id="WP_168662648.1">
    <property type="nucleotide sequence ID" value="NZ_CP051180.1"/>
</dbReference>
<evidence type="ECO:0000256" key="3">
    <source>
        <dbReference type="SAM" id="SignalP"/>
    </source>
</evidence>
<dbReference type="EMBL" id="CP051180">
    <property type="protein sequence ID" value="QIZ78564.1"/>
    <property type="molecule type" value="Genomic_DNA"/>
</dbReference>
<evidence type="ECO:0000256" key="1">
    <source>
        <dbReference type="ARBA" id="ARBA00008206"/>
    </source>
</evidence>
<feature type="signal peptide" evidence="3">
    <location>
        <begin position="1"/>
        <end position="17"/>
    </location>
</feature>
<name>A0A6H1UHP2_9GAMM</name>
<dbReference type="Gene3D" id="2.40.128.590">
    <property type="entry name" value="CpcT/CpeT domain"/>
    <property type="match status" value="1"/>
</dbReference>
<dbReference type="AlphaFoldDB" id="A0A6H1UHP2"/>
<dbReference type="CDD" id="cd16338">
    <property type="entry name" value="CpcT"/>
    <property type="match status" value="1"/>
</dbReference>
<dbReference type="GO" id="GO:0016829">
    <property type="term" value="F:lyase activity"/>
    <property type="evidence" value="ECO:0007669"/>
    <property type="project" value="UniProtKB-KW"/>
</dbReference>
<keyword evidence="5" id="KW-1185">Reference proteome</keyword>
<dbReference type="Proteomes" id="UP000501602">
    <property type="component" value="Chromosome"/>
</dbReference>
<organism evidence="4 5">
    <name type="scientific">Ferrimonas lipolytica</name>
    <dbReference type="NCBI Taxonomy" id="2724191"/>
    <lineage>
        <taxon>Bacteria</taxon>
        <taxon>Pseudomonadati</taxon>
        <taxon>Pseudomonadota</taxon>
        <taxon>Gammaproteobacteria</taxon>
        <taxon>Alteromonadales</taxon>
        <taxon>Ferrimonadaceae</taxon>
        <taxon>Ferrimonas</taxon>
    </lineage>
</organism>
<evidence type="ECO:0008006" key="6">
    <source>
        <dbReference type="Google" id="ProtNLM"/>
    </source>
</evidence>
<dbReference type="KEGG" id="fes:HER31_17655"/>
<evidence type="ECO:0000313" key="5">
    <source>
        <dbReference type="Proteomes" id="UP000501602"/>
    </source>
</evidence>
<sequence length="199" mass="22665">MKPLLAAICLLPSLALAQDLPTLYQWMQGSFSSETQAQRDDDYHPILLHMAPIWTERKDGLWLYVEQALKSKTPYRQRVYQLTETSDGHFISAVYTIDEPSRMVGAWEDEAQLQQLEFAQINLKAGCEITLLWQPQQQRFTGATEDDNCKSKLYGASYATATTVITANQLVSWDRGFDSEGKHKWGATKGGYRFDKLGY</sequence>
<keyword evidence="3" id="KW-0732">Signal</keyword>
<dbReference type="InterPro" id="IPR010404">
    <property type="entry name" value="CpcT/CpeT"/>
</dbReference>
<protein>
    <recommendedName>
        <fullName evidence="6">CpeT/CpcT family</fullName>
    </recommendedName>
</protein>
<dbReference type="PANTHER" id="PTHR35137:SF1">
    <property type="entry name" value="CHROMOPHORE LYASE CRL, CHLOROPLASTIC"/>
    <property type="match status" value="1"/>
</dbReference>
<proteinExistence type="inferred from homology"/>
<dbReference type="Pfam" id="PF06206">
    <property type="entry name" value="CpeT"/>
    <property type="match status" value="1"/>
</dbReference>
<comment type="similarity">
    <text evidence="1">Belongs to the CpcT/CpeT biliprotein lyase family.</text>
</comment>
<accession>A0A6H1UHP2</accession>
<gene>
    <name evidence="4" type="ORF">HER31_17655</name>
</gene>
<reference evidence="4 5" key="1">
    <citation type="submission" date="2020-04" db="EMBL/GenBank/DDBJ databases">
        <title>Ferrimonas sp. S7 isolated from sea water.</title>
        <authorList>
            <person name="Bae S.S."/>
            <person name="Baek K."/>
        </authorList>
    </citation>
    <scope>NUCLEOTIDE SEQUENCE [LARGE SCALE GENOMIC DNA]</scope>
    <source>
        <strain evidence="4 5">S7</strain>
    </source>
</reference>
<evidence type="ECO:0000313" key="4">
    <source>
        <dbReference type="EMBL" id="QIZ78564.1"/>
    </source>
</evidence>